<keyword evidence="1" id="KW-0812">Transmembrane</keyword>
<dbReference type="InterPro" id="IPR009424">
    <property type="entry name" value="AGP16/20/22/41"/>
</dbReference>
<proteinExistence type="predicted"/>
<accession>A0A0E0JNB2</accession>
<dbReference type="EnsemblPlants" id="OPUNC01G28850.1">
    <property type="protein sequence ID" value="OPUNC01G28850.1"/>
    <property type="gene ID" value="OPUNC01G28850"/>
</dbReference>
<dbReference type="HOGENOM" id="CLU_2661782_0_0_1"/>
<feature type="chain" id="PRO_5002364301" evidence="2">
    <location>
        <begin position="23"/>
        <end position="69"/>
    </location>
</feature>
<keyword evidence="1" id="KW-0472">Membrane</keyword>
<reference evidence="3" key="1">
    <citation type="submission" date="2015-04" db="UniProtKB">
        <authorList>
            <consortium name="EnsemblPlants"/>
        </authorList>
    </citation>
    <scope>IDENTIFICATION</scope>
</reference>
<dbReference type="Pfam" id="PF06376">
    <property type="entry name" value="AGP"/>
    <property type="match status" value="1"/>
</dbReference>
<evidence type="ECO:0000256" key="2">
    <source>
        <dbReference type="SAM" id="SignalP"/>
    </source>
</evidence>
<dbReference type="OMA" id="AGRFAMD"/>
<reference evidence="3" key="2">
    <citation type="submission" date="2018-05" db="EMBL/GenBank/DDBJ databases">
        <title>OpunRS2 (Oryza punctata Reference Sequence Version 2).</title>
        <authorList>
            <person name="Zhang J."/>
            <person name="Kudrna D."/>
            <person name="Lee S."/>
            <person name="Talag J."/>
            <person name="Welchert J."/>
            <person name="Wing R.A."/>
        </authorList>
    </citation>
    <scope>NUCLEOTIDE SEQUENCE [LARGE SCALE GENOMIC DNA]</scope>
</reference>
<evidence type="ECO:0000313" key="3">
    <source>
        <dbReference type="EnsemblPlants" id="OPUNC01G28850.1"/>
    </source>
</evidence>
<keyword evidence="2" id="KW-0732">Signal</keyword>
<dbReference type="eggNOG" id="ENOG502R4TT">
    <property type="taxonomic scope" value="Eukaryota"/>
</dbReference>
<dbReference type="Gramene" id="OPUNC01G28850.1">
    <property type="protein sequence ID" value="OPUNC01G28850.1"/>
    <property type="gene ID" value="OPUNC01G28850"/>
</dbReference>
<keyword evidence="4" id="KW-1185">Reference proteome</keyword>
<keyword evidence="1" id="KW-1133">Transmembrane helix</keyword>
<dbReference type="Proteomes" id="UP000026962">
    <property type="component" value="Chromosome 1"/>
</dbReference>
<feature type="transmembrane region" description="Helical" evidence="1">
    <location>
        <begin position="51"/>
        <end position="68"/>
    </location>
</feature>
<name>A0A0E0JNB2_ORYPU</name>
<feature type="signal peptide" evidence="2">
    <location>
        <begin position="1"/>
        <end position="22"/>
    </location>
</feature>
<organism evidence="3">
    <name type="scientific">Oryza punctata</name>
    <name type="common">Red rice</name>
    <dbReference type="NCBI Taxonomy" id="4537"/>
    <lineage>
        <taxon>Eukaryota</taxon>
        <taxon>Viridiplantae</taxon>
        <taxon>Streptophyta</taxon>
        <taxon>Embryophyta</taxon>
        <taxon>Tracheophyta</taxon>
        <taxon>Spermatophyta</taxon>
        <taxon>Magnoliopsida</taxon>
        <taxon>Liliopsida</taxon>
        <taxon>Poales</taxon>
        <taxon>Poaceae</taxon>
        <taxon>BOP clade</taxon>
        <taxon>Oryzoideae</taxon>
        <taxon>Oryzeae</taxon>
        <taxon>Oryzinae</taxon>
        <taxon>Oryza</taxon>
    </lineage>
</organism>
<evidence type="ECO:0000313" key="4">
    <source>
        <dbReference type="Proteomes" id="UP000026962"/>
    </source>
</evidence>
<evidence type="ECO:0000256" key="1">
    <source>
        <dbReference type="SAM" id="Phobius"/>
    </source>
</evidence>
<dbReference type="AlphaFoldDB" id="A0A0E0JNB2"/>
<protein>
    <submittedName>
        <fullName evidence="3">Uncharacterized protein</fullName>
    </submittedName>
</protein>
<sequence length="69" mass="7006">MRPQALVLANFLAAALLHPLLCQGAAAAAAAAASPASIAGKLAMDGMAIDQGIDHLLVFAAIFVMCLFR</sequence>